<accession>A0A8X6TB76</accession>
<name>A0A8X6TB76_NEPPI</name>
<gene>
    <name evidence="1" type="ORF">NPIL_668211</name>
</gene>
<evidence type="ECO:0000313" key="2">
    <source>
        <dbReference type="Proteomes" id="UP000887013"/>
    </source>
</evidence>
<dbReference type="EMBL" id="BMAW01054396">
    <property type="protein sequence ID" value="GFS96154.1"/>
    <property type="molecule type" value="Genomic_DNA"/>
</dbReference>
<proteinExistence type="predicted"/>
<dbReference type="AlphaFoldDB" id="A0A8X6TB76"/>
<comment type="caution">
    <text evidence="1">The sequence shown here is derived from an EMBL/GenBank/DDBJ whole genome shotgun (WGS) entry which is preliminary data.</text>
</comment>
<reference evidence="1" key="1">
    <citation type="submission" date="2020-08" db="EMBL/GenBank/DDBJ databases">
        <title>Multicomponent nature underlies the extraordinary mechanical properties of spider dragline silk.</title>
        <authorList>
            <person name="Kono N."/>
            <person name="Nakamura H."/>
            <person name="Mori M."/>
            <person name="Yoshida Y."/>
            <person name="Ohtoshi R."/>
            <person name="Malay A.D."/>
            <person name="Moran D.A.P."/>
            <person name="Tomita M."/>
            <person name="Numata K."/>
            <person name="Arakawa K."/>
        </authorList>
    </citation>
    <scope>NUCLEOTIDE SEQUENCE</scope>
</reference>
<evidence type="ECO:0000313" key="1">
    <source>
        <dbReference type="EMBL" id="GFS96154.1"/>
    </source>
</evidence>
<organism evidence="1 2">
    <name type="scientific">Nephila pilipes</name>
    <name type="common">Giant wood spider</name>
    <name type="synonym">Nephila maculata</name>
    <dbReference type="NCBI Taxonomy" id="299642"/>
    <lineage>
        <taxon>Eukaryota</taxon>
        <taxon>Metazoa</taxon>
        <taxon>Ecdysozoa</taxon>
        <taxon>Arthropoda</taxon>
        <taxon>Chelicerata</taxon>
        <taxon>Arachnida</taxon>
        <taxon>Araneae</taxon>
        <taxon>Araneomorphae</taxon>
        <taxon>Entelegynae</taxon>
        <taxon>Araneoidea</taxon>
        <taxon>Nephilidae</taxon>
        <taxon>Nephila</taxon>
    </lineage>
</organism>
<sequence>MLLRGWRRAFCAVAVAAWRFKQFWRLFSIAVAESVRQNTKRTGVRQHKARHEVAAPLCRHARLRTFLLPFLRNVLPFASGDFFGVLADATDEVPAAQRFSAQRTMFCVLGAMRWYGYGPRFRRCSHASARGNA</sequence>
<protein>
    <submittedName>
        <fullName evidence="1">Uncharacterized protein</fullName>
    </submittedName>
</protein>
<keyword evidence="2" id="KW-1185">Reference proteome</keyword>
<dbReference type="Proteomes" id="UP000887013">
    <property type="component" value="Unassembled WGS sequence"/>
</dbReference>